<name>Q7ULL9_RHOBA</name>
<dbReference type="KEGG" id="rba:RB9417"/>
<protein>
    <submittedName>
        <fullName evidence="2">Uncharacterized protein</fullName>
    </submittedName>
</protein>
<dbReference type="HOGENOM" id="CLU_2261598_0_0_0"/>
<evidence type="ECO:0000313" key="2">
    <source>
        <dbReference type="EMBL" id="CAD76250.1"/>
    </source>
</evidence>
<dbReference type="EnsemblBacteria" id="CAD76250">
    <property type="protein sequence ID" value="CAD76250"/>
    <property type="gene ID" value="RB9417"/>
</dbReference>
<dbReference type="Proteomes" id="UP000001025">
    <property type="component" value="Chromosome"/>
</dbReference>
<dbReference type="InParanoid" id="Q7ULL9"/>
<dbReference type="AlphaFoldDB" id="Q7ULL9"/>
<feature type="compositionally biased region" description="Polar residues" evidence="1">
    <location>
        <begin position="47"/>
        <end position="56"/>
    </location>
</feature>
<organism evidence="2 3">
    <name type="scientific">Rhodopirellula baltica (strain DSM 10527 / NCIMB 13988 / SH1)</name>
    <dbReference type="NCBI Taxonomy" id="243090"/>
    <lineage>
        <taxon>Bacteria</taxon>
        <taxon>Pseudomonadati</taxon>
        <taxon>Planctomycetota</taxon>
        <taxon>Planctomycetia</taxon>
        <taxon>Pirellulales</taxon>
        <taxon>Pirellulaceae</taxon>
        <taxon>Rhodopirellula</taxon>
    </lineage>
</organism>
<accession>Q7ULL9</accession>
<dbReference type="EMBL" id="BX294149">
    <property type="protein sequence ID" value="CAD76250.1"/>
    <property type="molecule type" value="Genomic_DNA"/>
</dbReference>
<feature type="region of interest" description="Disordered" evidence="1">
    <location>
        <begin position="47"/>
        <end position="68"/>
    </location>
</feature>
<keyword evidence="3" id="KW-1185">Reference proteome</keyword>
<gene>
    <name evidence="2" type="ordered locus">RB9417</name>
</gene>
<dbReference type="STRING" id="243090.RB9417"/>
<proteinExistence type="predicted"/>
<sequence length="103" mass="11408">MNASTQGASLLTTLEQKSLVYWHGHELDPSKSFLRQATETRTITLPKTPLNQSFSPNLHPRKTKPFSPAKATRAFPMYGCPSFRIPAPLSTPFARDTESTFAG</sequence>
<reference evidence="2 3" key="1">
    <citation type="journal article" date="2003" name="Proc. Natl. Acad. Sci. U.S.A.">
        <title>Complete genome sequence of the marine planctomycete Pirellula sp. strain 1.</title>
        <authorList>
            <person name="Gloeckner F.O."/>
            <person name="Kube M."/>
            <person name="Bauer M."/>
            <person name="Teeling H."/>
            <person name="Lombardot T."/>
            <person name="Ludwig W."/>
            <person name="Gade D."/>
            <person name="Beck A."/>
            <person name="Borzym K."/>
            <person name="Heitmann K."/>
            <person name="Rabus R."/>
            <person name="Schlesner H."/>
            <person name="Amann R."/>
            <person name="Reinhardt R."/>
        </authorList>
    </citation>
    <scope>NUCLEOTIDE SEQUENCE [LARGE SCALE GENOMIC DNA]</scope>
    <source>
        <strain evidence="3">DSM 10527 / NCIMB 13988 / SH1</strain>
    </source>
</reference>
<evidence type="ECO:0000256" key="1">
    <source>
        <dbReference type="SAM" id="MobiDB-lite"/>
    </source>
</evidence>
<evidence type="ECO:0000313" key="3">
    <source>
        <dbReference type="Proteomes" id="UP000001025"/>
    </source>
</evidence>